<dbReference type="RefSeq" id="WP_190952850.1">
    <property type="nucleotide sequence ID" value="NZ_JACJTC010000050.1"/>
</dbReference>
<organism evidence="1 2">
    <name type="scientific">Nostoc punctiforme FACHB-252</name>
    <dbReference type="NCBI Taxonomy" id="1357509"/>
    <lineage>
        <taxon>Bacteria</taxon>
        <taxon>Bacillati</taxon>
        <taxon>Cyanobacteriota</taxon>
        <taxon>Cyanophyceae</taxon>
        <taxon>Nostocales</taxon>
        <taxon>Nostocaceae</taxon>
        <taxon>Nostoc</taxon>
    </lineage>
</organism>
<name>A0ABR8HKL0_NOSPU</name>
<gene>
    <name evidence="1" type="ORF">H6G94_35100</name>
</gene>
<accession>A0ABR8HKL0</accession>
<dbReference type="Proteomes" id="UP000606396">
    <property type="component" value="Unassembled WGS sequence"/>
</dbReference>
<evidence type="ECO:0008006" key="3">
    <source>
        <dbReference type="Google" id="ProtNLM"/>
    </source>
</evidence>
<comment type="caution">
    <text evidence="1">The sequence shown here is derived from an EMBL/GenBank/DDBJ whole genome shotgun (WGS) entry which is preliminary data.</text>
</comment>
<keyword evidence="2" id="KW-1185">Reference proteome</keyword>
<protein>
    <recommendedName>
        <fullName evidence="3">DUF559 domain-containing protein</fullName>
    </recommendedName>
</protein>
<evidence type="ECO:0000313" key="2">
    <source>
        <dbReference type="Proteomes" id="UP000606396"/>
    </source>
</evidence>
<reference evidence="1 2" key="1">
    <citation type="journal article" date="2020" name="ISME J.">
        <title>Comparative genomics reveals insights into cyanobacterial evolution and habitat adaptation.</title>
        <authorList>
            <person name="Chen M.Y."/>
            <person name="Teng W.K."/>
            <person name="Zhao L."/>
            <person name="Hu C.X."/>
            <person name="Zhou Y.K."/>
            <person name="Han B.P."/>
            <person name="Song L.R."/>
            <person name="Shu W.S."/>
        </authorList>
    </citation>
    <scope>NUCLEOTIDE SEQUENCE [LARGE SCALE GENOMIC DNA]</scope>
    <source>
        <strain evidence="1 2">FACHB-252</strain>
    </source>
</reference>
<evidence type="ECO:0000313" key="1">
    <source>
        <dbReference type="EMBL" id="MBD2616395.1"/>
    </source>
</evidence>
<sequence>MVEIDGASHYAEYGNYSYNEHKYAEHLQKDRWLRKEGFPVFRIGNSEIRKIMQLPAPERIDNFYVFLQEVFGNIV</sequence>
<proteinExistence type="predicted"/>
<dbReference type="EMBL" id="JACJTC010000050">
    <property type="protein sequence ID" value="MBD2616395.1"/>
    <property type="molecule type" value="Genomic_DNA"/>
</dbReference>